<evidence type="ECO:0000259" key="1">
    <source>
        <dbReference type="Pfam" id="PF04447"/>
    </source>
</evidence>
<feature type="domain" description="dATP/dGTP diphosphohydrolase MazZ" evidence="1">
    <location>
        <begin position="14"/>
        <end position="121"/>
    </location>
</feature>
<keyword evidence="3" id="KW-1185">Reference proteome</keyword>
<reference evidence="2 3" key="1">
    <citation type="submission" date="2020-01" db="EMBL/GenBank/DDBJ databases">
        <title>Genomes of bacteria type strains.</title>
        <authorList>
            <person name="Chen J."/>
            <person name="Zhu S."/>
            <person name="Yang J."/>
        </authorList>
    </citation>
    <scope>NUCLEOTIDE SEQUENCE [LARGE SCALE GENOMIC DNA]</scope>
    <source>
        <strain evidence="2 3">DSM 16655</strain>
    </source>
</reference>
<dbReference type="InterPro" id="IPR007538">
    <property type="entry name" value="dATP/dGTP_dipphydrolase_MazZ"/>
</dbReference>
<dbReference type="RefSeq" id="WP_252916785.1">
    <property type="nucleotide sequence ID" value="NZ_JAAAML010000003.1"/>
</dbReference>
<protein>
    <submittedName>
        <fullName evidence="2">DUF550 domain-containing protein</fullName>
    </submittedName>
</protein>
<evidence type="ECO:0000313" key="2">
    <source>
        <dbReference type="EMBL" id="MCO6410068.1"/>
    </source>
</evidence>
<organism evidence="2 3">
    <name type="scientific">Hoeflea alexandrii</name>
    <dbReference type="NCBI Taxonomy" id="288436"/>
    <lineage>
        <taxon>Bacteria</taxon>
        <taxon>Pseudomonadati</taxon>
        <taxon>Pseudomonadota</taxon>
        <taxon>Alphaproteobacteria</taxon>
        <taxon>Hyphomicrobiales</taxon>
        <taxon>Rhizobiaceae</taxon>
        <taxon>Hoeflea</taxon>
    </lineage>
</organism>
<sequence length="127" mass="13865">MTLDLKQHLLRQMAFSHATFGHGTRTEGVVDHIRKELEEVAASGGSAREWVDVVILGLDGLTRELAFGATSHGGIAAAGRRDPEAVARMACHLVLEKQARNEGRTWPDWRTVDAGKAIEHDRTGEGQ</sequence>
<dbReference type="EMBL" id="JAAAML010000003">
    <property type="protein sequence ID" value="MCO6410068.1"/>
    <property type="molecule type" value="Genomic_DNA"/>
</dbReference>
<name>A0ABT1CV71_9HYPH</name>
<gene>
    <name evidence="2" type="ORF">GTW23_17930</name>
</gene>
<proteinExistence type="predicted"/>
<dbReference type="Proteomes" id="UP001320715">
    <property type="component" value="Unassembled WGS sequence"/>
</dbReference>
<comment type="caution">
    <text evidence="2">The sequence shown here is derived from an EMBL/GenBank/DDBJ whole genome shotgun (WGS) entry which is preliminary data.</text>
</comment>
<accession>A0ABT1CV71</accession>
<dbReference type="Pfam" id="PF04447">
    <property type="entry name" value="dATP-dGTP_PPHyd"/>
    <property type="match status" value="1"/>
</dbReference>
<evidence type="ECO:0000313" key="3">
    <source>
        <dbReference type="Proteomes" id="UP001320715"/>
    </source>
</evidence>